<dbReference type="AlphaFoldDB" id="A0A1M4WM88"/>
<dbReference type="Gene3D" id="3.50.50.60">
    <property type="entry name" value="FAD/NAD(P)-binding domain"/>
    <property type="match status" value="1"/>
</dbReference>
<dbReference type="Pfam" id="PF01494">
    <property type="entry name" value="FAD_binding_3"/>
    <property type="match status" value="1"/>
</dbReference>
<evidence type="ECO:0000259" key="2">
    <source>
        <dbReference type="Pfam" id="PF08491"/>
    </source>
</evidence>
<dbReference type="PRINTS" id="PR00420">
    <property type="entry name" value="RNGMNOXGNASE"/>
</dbReference>
<sequence>MSAHFDTAIIGGGLAGLALAIQLADQGWQVVVFEKEQYPFHRVCGEYISMEAWDFLCSLSLPLDQWNLPRINRLQVTAPDGRKLEARLPLGGFGVSRYKLDASLAAIAEKRGVQLVTGAKVDAVLSATDGCQLQVRIDGSSQRFDARVCCGAWGKRSNIDLKWQRPFVADSSTRISNWVGIKYHIRCSWPEDLIGLHNFRDGYCGISRIEDGWNCLCYLTRAVNLKGLSIPQLEATLMSRNPYLEQVLSNSKRREGFPLTISQVSFLPKTQVEQGVLLMGDAAGMITPLCGNGMSMALHASKVAALQVGDFLSGKQTRSSMEAAYIREWRRLFQHRLRTGRLLQRFFGSEQGSNMLVGVMGKLPGLTRTLIRQTHGQPF</sequence>
<dbReference type="GO" id="GO:0004506">
    <property type="term" value="F:squalene monooxygenase activity"/>
    <property type="evidence" value="ECO:0007669"/>
    <property type="project" value="InterPro"/>
</dbReference>
<evidence type="ECO:0000259" key="1">
    <source>
        <dbReference type="Pfam" id="PF01494"/>
    </source>
</evidence>
<dbReference type="SUPFAM" id="SSF51905">
    <property type="entry name" value="FAD/NAD(P)-binding domain"/>
    <property type="match status" value="1"/>
</dbReference>
<feature type="domain" description="FAD-binding" evidence="1">
    <location>
        <begin position="6"/>
        <end position="183"/>
    </location>
</feature>
<dbReference type="Pfam" id="PF08491">
    <property type="entry name" value="SE"/>
    <property type="match status" value="1"/>
</dbReference>
<dbReference type="Proteomes" id="UP000184368">
    <property type="component" value="Unassembled WGS sequence"/>
</dbReference>
<dbReference type="PANTHER" id="PTHR42685:SF22">
    <property type="entry name" value="CONDITIONED MEDIUM FACTOR RECEPTOR 1"/>
    <property type="match status" value="1"/>
</dbReference>
<dbReference type="InterPro" id="IPR036188">
    <property type="entry name" value="FAD/NAD-bd_sf"/>
</dbReference>
<evidence type="ECO:0000313" key="4">
    <source>
        <dbReference type="Proteomes" id="UP000184368"/>
    </source>
</evidence>
<dbReference type="GO" id="GO:0016020">
    <property type="term" value="C:membrane"/>
    <property type="evidence" value="ECO:0007669"/>
    <property type="project" value="InterPro"/>
</dbReference>
<reference evidence="3 4" key="1">
    <citation type="submission" date="2016-11" db="EMBL/GenBank/DDBJ databases">
        <authorList>
            <person name="Jaros S."/>
            <person name="Januszkiewicz K."/>
            <person name="Wedrychowicz H."/>
        </authorList>
    </citation>
    <scope>NUCLEOTIDE SEQUENCE [LARGE SCALE GENOMIC DNA]</scope>
    <source>
        <strain evidence="3 4">DSM 26897</strain>
    </source>
</reference>
<dbReference type="STRING" id="1302690.BUE76_07040"/>
<name>A0A1M4WM88_9BACT</name>
<evidence type="ECO:0000313" key="3">
    <source>
        <dbReference type="EMBL" id="SHE82307.1"/>
    </source>
</evidence>
<dbReference type="InterPro" id="IPR050407">
    <property type="entry name" value="Geranylgeranyl_reductase"/>
</dbReference>
<dbReference type="InterPro" id="IPR002938">
    <property type="entry name" value="FAD-bd"/>
</dbReference>
<feature type="domain" description="Squalene epoxidase" evidence="2">
    <location>
        <begin position="262"/>
        <end position="310"/>
    </location>
</feature>
<dbReference type="RefSeq" id="WP_073040498.1">
    <property type="nucleotide sequence ID" value="NZ_FQUO01000003.1"/>
</dbReference>
<organism evidence="3 4">
    <name type="scientific">Cnuella takakiae</name>
    <dbReference type="NCBI Taxonomy" id="1302690"/>
    <lineage>
        <taxon>Bacteria</taxon>
        <taxon>Pseudomonadati</taxon>
        <taxon>Bacteroidota</taxon>
        <taxon>Chitinophagia</taxon>
        <taxon>Chitinophagales</taxon>
        <taxon>Chitinophagaceae</taxon>
        <taxon>Cnuella</taxon>
    </lineage>
</organism>
<dbReference type="InterPro" id="IPR013698">
    <property type="entry name" value="Squalene_epoxidase"/>
</dbReference>
<dbReference type="PANTHER" id="PTHR42685">
    <property type="entry name" value="GERANYLGERANYL DIPHOSPHATE REDUCTASE"/>
    <property type="match status" value="1"/>
</dbReference>
<dbReference type="GO" id="GO:0071949">
    <property type="term" value="F:FAD binding"/>
    <property type="evidence" value="ECO:0007669"/>
    <property type="project" value="InterPro"/>
</dbReference>
<protein>
    <submittedName>
        <fullName evidence="3">Dehydrogenase (Flavoprotein)</fullName>
    </submittedName>
</protein>
<proteinExistence type="predicted"/>
<accession>A0A1M4WM88</accession>
<gene>
    <name evidence="3" type="ORF">SAMN05444008_10371</name>
</gene>
<dbReference type="EMBL" id="FQUO01000003">
    <property type="protein sequence ID" value="SHE82307.1"/>
    <property type="molecule type" value="Genomic_DNA"/>
</dbReference>
<keyword evidence="4" id="KW-1185">Reference proteome</keyword>